<dbReference type="InterPro" id="IPR046347">
    <property type="entry name" value="bZIP_sf"/>
</dbReference>
<dbReference type="InterPro" id="IPR004827">
    <property type="entry name" value="bZIP"/>
</dbReference>
<dbReference type="GeneID" id="17044974"/>
<evidence type="ECO:0000313" key="5">
    <source>
        <dbReference type="Proteomes" id="UP000007264"/>
    </source>
</evidence>
<dbReference type="PROSITE" id="PS00036">
    <property type="entry name" value="BZIP_BASIC"/>
    <property type="match status" value="1"/>
</dbReference>
<evidence type="ECO:0000259" key="3">
    <source>
        <dbReference type="PROSITE" id="PS00036"/>
    </source>
</evidence>
<keyword evidence="1" id="KW-0175">Coiled coil</keyword>
<gene>
    <name evidence="4" type="ORF">COCSUDRAFT_64738</name>
</gene>
<name>I0Z8J6_COCSC</name>
<evidence type="ECO:0000256" key="1">
    <source>
        <dbReference type="SAM" id="Coils"/>
    </source>
</evidence>
<evidence type="ECO:0000313" key="4">
    <source>
        <dbReference type="EMBL" id="EIE26965.1"/>
    </source>
</evidence>
<keyword evidence="5" id="KW-1185">Reference proteome</keyword>
<dbReference type="CDD" id="cd14688">
    <property type="entry name" value="bZIP_YAP"/>
    <property type="match status" value="1"/>
</dbReference>
<dbReference type="Proteomes" id="UP000007264">
    <property type="component" value="Unassembled WGS sequence"/>
</dbReference>
<evidence type="ECO:0000256" key="2">
    <source>
        <dbReference type="SAM" id="MobiDB-lite"/>
    </source>
</evidence>
<feature type="compositionally biased region" description="Basic residues" evidence="2">
    <location>
        <begin position="166"/>
        <end position="176"/>
    </location>
</feature>
<feature type="compositionally biased region" description="Basic and acidic residues" evidence="2">
    <location>
        <begin position="177"/>
        <end position="187"/>
    </location>
</feature>
<dbReference type="KEGG" id="csl:COCSUDRAFT_64738"/>
<dbReference type="RefSeq" id="XP_005651509.1">
    <property type="nucleotide sequence ID" value="XM_005651452.1"/>
</dbReference>
<dbReference type="SUPFAM" id="SSF57959">
    <property type="entry name" value="Leucine zipper domain"/>
    <property type="match status" value="1"/>
</dbReference>
<comment type="caution">
    <text evidence="4">The sequence shown here is derived from an EMBL/GenBank/DDBJ whole genome shotgun (WGS) entry which is preliminary data.</text>
</comment>
<feature type="compositionally biased region" description="Low complexity" evidence="2">
    <location>
        <begin position="94"/>
        <end position="105"/>
    </location>
</feature>
<proteinExistence type="predicted"/>
<dbReference type="Gene3D" id="1.20.5.170">
    <property type="match status" value="1"/>
</dbReference>
<sequence>MHRWQQYNGDLDGDVQPRHNSGPLDIDALLQLASQSIYPHDPIDGSRNALENHQLLDPDPPQALFPRDAPSFHGPPPHSFAGDVLLPPQRSLDPVPASPSVQSSVLRSPVGSGEWPGQLGKTRRSQGRPAPQADPQDGSSSDDREGGMRGSKQSDDPNALTALREKNRRAQRKFRERQKQKLAESEGRARDLQLALERLKMEKSALETRNALLEKMAGMKPGDRQPPQIEEVTGRGCAADTAEEAVCTGAADGAANASLRDTLPPSQNTIHLTVRNGRPGLRSGEGTLALSPEQIRSLPQCELAALWKDYVNALTGLLQEARGDDSCPAGQRIGQLIVEVRLVLSGLMSYNPKRWSTLRAFKMDPKGQAPLLEAPPADWSRNMFRAMKLTSRQRQAAVGYRNQLLLRMGGTLRARRDISLEILRTLGGPSTERVVGDLQGGTAMAQGLHVASNAAEALRRNIMEEQQLYNQFLNAIRTIVLPIQSAIAIVQAYPWCPDALAIFNCAAQEEGAPPAHELLACPVPPGVPNLLMPDPPQLPRLKTAGA</sequence>
<organism evidence="4 5">
    <name type="scientific">Coccomyxa subellipsoidea (strain C-169)</name>
    <name type="common">Green microalga</name>
    <dbReference type="NCBI Taxonomy" id="574566"/>
    <lineage>
        <taxon>Eukaryota</taxon>
        <taxon>Viridiplantae</taxon>
        <taxon>Chlorophyta</taxon>
        <taxon>core chlorophytes</taxon>
        <taxon>Trebouxiophyceae</taxon>
        <taxon>Trebouxiophyceae incertae sedis</taxon>
        <taxon>Coccomyxaceae</taxon>
        <taxon>Coccomyxa</taxon>
        <taxon>Coccomyxa subellipsoidea</taxon>
    </lineage>
</organism>
<feature type="compositionally biased region" description="Basic and acidic residues" evidence="2">
    <location>
        <begin position="141"/>
        <end position="155"/>
    </location>
</feature>
<feature type="region of interest" description="Disordered" evidence="2">
    <location>
        <begin position="1"/>
        <end position="23"/>
    </location>
</feature>
<dbReference type="GO" id="GO:0003700">
    <property type="term" value="F:DNA-binding transcription factor activity"/>
    <property type="evidence" value="ECO:0007669"/>
    <property type="project" value="InterPro"/>
</dbReference>
<feature type="domain" description="BZIP" evidence="3">
    <location>
        <begin position="164"/>
        <end position="177"/>
    </location>
</feature>
<accession>I0Z8J6</accession>
<dbReference type="OrthoDB" id="548708at2759"/>
<reference evidence="4 5" key="1">
    <citation type="journal article" date="2012" name="Genome Biol.">
        <title>The genome of the polar eukaryotic microalga coccomyxa subellipsoidea reveals traits of cold adaptation.</title>
        <authorList>
            <person name="Blanc G."/>
            <person name="Agarkova I."/>
            <person name="Grimwood J."/>
            <person name="Kuo A."/>
            <person name="Brueggeman A."/>
            <person name="Dunigan D."/>
            <person name="Gurnon J."/>
            <person name="Ladunga I."/>
            <person name="Lindquist E."/>
            <person name="Lucas S."/>
            <person name="Pangilinan J."/>
            <person name="Proschold T."/>
            <person name="Salamov A."/>
            <person name="Schmutz J."/>
            <person name="Weeks D."/>
            <person name="Yamada T."/>
            <person name="Claverie J.M."/>
            <person name="Grigoriev I."/>
            <person name="Van Etten J."/>
            <person name="Lomsadze A."/>
            <person name="Borodovsky M."/>
        </authorList>
    </citation>
    <scope>NUCLEOTIDE SEQUENCE [LARGE SCALE GENOMIC DNA]</scope>
    <source>
        <strain evidence="4 5">C-169</strain>
    </source>
</reference>
<protein>
    <recommendedName>
        <fullName evidence="3">BZIP domain-containing protein</fullName>
    </recommendedName>
</protein>
<dbReference type="EMBL" id="AGSI01000002">
    <property type="protein sequence ID" value="EIE26965.1"/>
    <property type="molecule type" value="Genomic_DNA"/>
</dbReference>
<feature type="coiled-coil region" evidence="1">
    <location>
        <begin position="448"/>
        <end position="475"/>
    </location>
</feature>
<dbReference type="AlphaFoldDB" id="I0Z8J6"/>
<feature type="region of interest" description="Disordered" evidence="2">
    <location>
        <begin position="39"/>
        <end position="187"/>
    </location>
</feature>